<dbReference type="EMBL" id="JAHZSS010000031">
    <property type="protein sequence ID" value="MBW8192862.1"/>
    <property type="molecule type" value="Genomic_DNA"/>
</dbReference>
<reference evidence="2" key="1">
    <citation type="submission" date="2021-07" db="EMBL/GenBank/DDBJ databases">
        <title>Neiella marina sp. nov., isolated from the intestinal content of sea cucumber Apostichopus japonicus.</title>
        <authorList>
            <person name="Bai X."/>
        </authorList>
    </citation>
    <scope>NUCLEOTIDE SEQUENCE</scope>
    <source>
        <strain evidence="2">126</strain>
    </source>
</reference>
<protein>
    <submittedName>
        <fullName evidence="2">Transposase</fullName>
    </submittedName>
</protein>
<dbReference type="PANTHER" id="PTHR33055">
    <property type="entry name" value="TRANSPOSASE FOR INSERTION SEQUENCE ELEMENT IS1111A"/>
    <property type="match status" value="1"/>
</dbReference>
<feature type="domain" description="Transposase IS116/IS110/IS902 C-terminal" evidence="1">
    <location>
        <begin position="1"/>
        <end position="79"/>
    </location>
</feature>
<dbReference type="Proteomes" id="UP001166251">
    <property type="component" value="Unassembled WGS sequence"/>
</dbReference>
<comment type="caution">
    <text evidence="2">The sequence shown here is derived from an EMBL/GenBank/DDBJ whole genome shotgun (WGS) entry which is preliminary data.</text>
</comment>
<gene>
    <name evidence="2" type="ORF">K0504_17630</name>
</gene>
<dbReference type="Pfam" id="PF02371">
    <property type="entry name" value="Transposase_20"/>
    <property type="match status" value="1"/>
</dbReference>
<dbReference type="InterPro" id="IPR047650">
    <property type="entry name" value="Transpos_IS110"/>
</dbReference>
<evidence type="ECO:0000259" key="1">
    <source>
        <dbReference type="Pfam" id="PF02371"/>
    </source>
</evidence>
<dbReference type="PANTHER" id="PTHR33055:SF13">
    <property type="entry name" value="TRANSPOSASE"/>
    <property type="match status" value="1"/>
</dbReference>
<evidence type="ECO:0000313" key="2">
    <source>
        <dbReference type="EMBL" id="MBW8192862.1"/>
    </source>
</evidence>
<proteinExistence type="predicted"/>
<dbReference type="InterPro" id="IPR003346">
    <property type="entry name" value="Transposase_20"/>
</dbReference>
<evidence type="ECO:0000313" key="3">
    <source>
        <dbReference type="Proteomes" id="UP001166251"/>
    </source>
</evidence>
<name>A0ABS7EMH1_9GAMM</name>
<accession>A0ABS7EMH1</accession>
<keyword evidence="3" id="KW-1185">Reference proteome</keyword>
<sequence length="118" mass="13225">MTGVGKVLAYTLMCELPELGKLNRKEIAALVGVAPMNRESGRFNGKRRIKGGRHRVRTVMFMAMMSAIQCNEVFKRKYQQLKAAGKIPKVAVVACMRKLIVILNTMIKNGESWDEKVA</sequence>
<organism evidence="2 3">
    <name type="scientific">Neiella holothuriorum</name>
    <dbReference type="NCBI Taxonomy" id="2870530"/>
    <lineage>
        <taxon>Bacteria</taxon>
        <taxon>Pseudomonadati</taxon>
        <taxon>Pseudomonadota</taxon>
        <taxon>Gammaproteobacteria</taxon>
        <taxon>Alteromonadales</taxon>
        <taxon>Echinimonadaceae</taxon>
        <taxon>Neiella</taxon>
    </lineage>
</organism>